<comment type="similarity">
    <text evidence="1">Belongs to the sigma-70 factor family.</text>
</comment>
<dbReference type="Pfam" id="PF04545">
    <property type="entry name" value="Sigma70_r4"/>
    <property type="match status" value="1"/>
</dbReference>
<comment type="caution">
    <text evidence="10">The sequence shown here is derived from an EMBL/GenBank/DDBJ whole genome shotgun (WGS) entry which is preliminary data.</text>
</comment>
<dbReference type="InterPro" id="IPR007627">
    <property type="entry name" value="RNA_pol_sigma70_r2"/>
</dbReference>
<dbReference type="Gene3D" id="1.20.140.160">
    <property type="match status" value="1"/>
</dbReference>
<gene>
    <name evidence="10" type="ORF">JCM19235_5087</name>
</gene>
<keyword evidence="5" id="KW-0731">Sigma factor</keyword>
<dbReference type="Gene3D" id="1.20.120.1810">
    <property type="match status" value="1"/>
</dbReference>
<dbReference type="InterPro" id="IPR013324">
    <property type="entry name" value="RNA_pol_sigma_r3/r4-like"/>
</dbReference>
<dbReference type="PRINTS" id="PR00046">
    <property type="entry name" value="SIGMA70FCT"/>
</dbReference>
<keyword evidence="11" id="KW-1185">Reference proteome</keyword>
<dbReference type="PROSITE" id="PS00715">
    <property type="entry name" value="SIGMA70_1"/>
    <property type="match status" value="1"/>
</dbReference>
<evidence type="ECO:0000256" key="3">
    <source>
        <dbReference type="ARBA" id="ARBA00023015"/>
    </source>
</evidence>
<keyword evidence="2" id="KW-0963">Cytoplasm</keyword>
<reference evidence="10 11" key="2">
    <citation type="submission" date="2014-09" db="EMBL/GenBank/DDBJ databases">
        <authorList>
            <consortium name="NBRP consortium"/>
            <person name="Sawabe T."/>
            <person name="Meirelles P."/>
            <person name="Nakanishi M."/>
            <person name="Sayaka M."/>
            <person name="Hattori M."/>
            <person name="Ohkuma M."/>
        </authorList>
    </citation>
    <scope>NUCLEOTIDE SEQUENCE [LARGE SCALE GENOMIC DNA]</scope>
    <source>
        <strain evidence="11">JCM19235</strain>
    </source>
</reference>
<dbReference type="InterPro" id="IPR000943">
    <property type="entry name" value="RNA_pol_sigma70"/>
</dbReference>
<accession>A0A090RPT7</accession>
<organism evidence="10 11">
    <name type="scientific">Vibrio maritimus</name>
    <dbReference type="NCBI Taxonomy" id="990268"/>
    <lineage>
        <taxon>Bacteria</taxon>
        <taxon>Pseudomonadati</taxon>
        <taxon>Pseudomonadota</taxon>
        <taxon>Gammaproteobacteria</taxon>
        <taxon>Vibrionales</taxon>
        <taxon>Vibrionaceae</taxon>
        <taxon>Vibrio</taxon>
    </lineage>
</organism>
<proteinExistence type="inferred from homology"/>
<evidence type="ECO:0000256" key="7">
    <source>
        <dbReference type="ARBA" id="ARBA00023163"/>
    </source>
</evidence>
<keyword evidence="3" id="KW-0805">Transcription regulation</keyword>
<keyword evidence="4" id="KW-0346">Stress response</keyword>
<evidence type="ECO:0000256" key="1">
    <source>
        <dbReference type="ARBA" id="ARBA00007788"/>
    </source>
</evidence>
<dbReference type="InterPro" id="IPR012759">
    <property type="entry name" value="RNA_pol_sigma_RpoH_proteobac"/>
</dbReference>
<dbReference type="OrthoDB" id="9804285at2"/>
<evidence type="ECO:0000313" key="10">
    <source>
        <dbReference type="EMBL" id="GAL16538.1"/>
    </source>
</evidence>
<dbReference type="SUPFAM" id="SSF88946">
    <property type="entry name" value="Sigma2 domain of RNA polymerase sigma factors"/>
    <property type="match status" value="1"/>
</dbReference>
<dbReference type="GO" id="GO:0003677">
    <property type="term" value="F:DNA binding"/>
    <property type="evidence" value="ECO:0007669"/>
    <property type="project" value="UniProtKB-KW"/>
</dbReference>
<evidence type="ECO:0000256" key="4">
    <source>
        <dbReference type="ARBA" id="ARBA00023016"/>
    </source>
</evidence>
<dbReference type="InterPro" id="IPR014284">
    <property type="entry name" value="RNA_pol_sigma-70_dom"/>
</dbReference>
<keyword evidence="6" id="KW-0238">DNA-binding</keyword>
<dbReference type="NCBIfam" id="NF005143">
    <property type="entry name" value="PRK06596.1"/>
    <property type="match status" value="1"/>
</dbReference>
<evidence type="ECO:0000259" key="9">
    <source>
        <dbReference type="PROSITE" id="PS00715"/>
    </source>
</evidence>
<dbReference type="AlphaFoldDB" id="A0A090RPT7"/>
<name>A0A090RPT7_9VIBR</name>
<dbReference type="InterPro" id="IPR013325">
    <property type="entry name" value="RNA_pol_sigma_r2"/>
</dbReference>
<dbReference type="SUPFAM" id="SSF88659">
    <property type="entry name" value="Sigma3 and sigma4 domains of RNA polymerase sigma factors"/>
    <property type="match status" value="1"/>
</dbReference>
<reference evidence="10 11" key="1">
    <citation type="submission" date="2014-09" db="EMBL/GenBank/DDBJ databases">
        <title>Vibrio maritimus JCM 19235. (C45) whole genome shotgun sequence.</title>
        <authorList>
            <person name="Sawabe T."/>
            <person name="Meirelles P."/>
            <person name="Nakanishi M."/>
            <person name="Sayaka M."/>
            <person name="Hattori M."/>
            <person name="Ohkuma M."/>
        </authorList>
    </citation>
    <scope>NUCLEOTIDE SEQUENCE [LARGE SCALE GENOMIC DNA]</scope>
    <source>
        <strain evidence="11">JCM19235</strain>
    </source>
</reference>
<protein>
    <recommendedName>
        <fullName evidence="8">RNA polymerase sigma factor RpoH</fullName>
    </recommendedName>
</protein>
<feature type="domain" description="RNA polymerase sigma-70" evidence="9">
    <location>
        <begin position="77"/>
        <end position="90"/>
    </location>
</feature>
<dbReference type="InterPro" id="IPR007630">
    <property type="entry name" value="RNA_pol_sigma70_r4"/>
</dbReference>
<evidence type="ECO:0000256" key="2">
    <source>
        <dbReference type="ARBA" id="ARBA00022490"/>
    </source>
</evidence>
<dbReference type="NCBIfam" id="TIGR02937">
    <property type="entry name" value="sigma70-ECF"/>
    <property type="match status" value="1"/>
</dbReference>
<dbReference type="GO" id="GO:0016987">
    <property type="term" value="F:sigma factor activity"/>
    <property type="evidence" value="ECO:0007669"/>
    <property type="project" value="UniProtKB-UniRule"/>
</dbReference>
<sequence length="285" mass="32843">MSISTAAVSLHNSESLSHYMKYVNSHTILKENEEKDIAERLYYNNDESMVPKLVLPHLRYVVYIAKGFMGYGLPLVDMIQCGNIGLLKAVRKFDPTLGNRLTTFAIHWIKSEITEYILRNWSIVKIATTKEQKKLFFNLKKYKRNQEWINESEATELASKLNVSKRDVVSMDGRLSARDSYISTFSSEDDEYDSMTSGALSEPQADIAIEYEEQNWGQHLNSELMVGLDKLDKRSKDIIYYRWLADEKLTLTALAHKHGISAERVRQVETMALSKLKNVLNHIRP</sequence>
<evidence type="ECO:0000313" key="11">
    <source>
        <dbReference type="Proteomes" id="UP000029228"/>
    </source>
</evidence>
<dbReference type="STRING" id="990268.JCM19235_5087"/>
<dbReference type="PANTHER" id="PTHR30376:SF3">
    <property type="entry name" value="RNA POLYMERASE SIGMA FACTOR RPOH"/>
    <property type="match status" value="1"/>
</dbReference>
<evidence type="ECO:0000256" key="8">
    <source>
        <dbReference type="NCBIfam" id="TIGR02392"/>
    </source>
</evidence>
<dbReference type="EMBL" id="BBMR01000001">
    <property type="protein sequence ID" value="GAL16538.1"/>
    <property type="molecule type" value="Genomic_DNA"/>
</dbReference>
<dbReference type="GO" id="GO:0006352">
    <property type="term" value="P:DNA-templated transcription initiation"/>
    <property type="evidence" value="ECO:0007669"/>
    <property type="project" value="UniProtKB-UniRule"/>
</dbReference>
<evidence type="ECO:0000256" key="6">
    <source>
        <dbReference type="ARBA" id="ARBA00023125"/>
    </source>
</evidence>
<dbReference type="Proteomes" id="UP000029228">
    <property type="component" value="Unassembled WGS sequence"/>
</dbReference>
<dbReference type="PANTHER" id="PTHR30376">
    <property type="entry name" value="SIGMA FACTOR RPOH HEAT SHOCK RELATED"/>
    <property type="match status" value="1"/>
</dbReference>
<keyword evidence="7" id="KW-0804">Transcription</keyword>
<evidence type="ECO:0000256" key="5">
    <source>
        <dbReference type="ARBA" id="ARBA00023082"/>
    </source>
</evidence>
<dbReference type="NCBIfam" id="TIGR02392">
    <property type="entry name" value="rpoH_proteo"/>
    <property type="match status" value="1"/>
</dbReference>
<dbReference type="InterPro" id="IPR050813">
    <property type="entry name" value="Sigma-70_Factor"/>
</dbReference>
<dbReference type="Pfam" id="PF04542">
    <property type="entry name" value="Sigma70_r2"/>
    <property type="match status" value="1"/>
</dbReference>